<keyword evidence="1" id="KW-0802">TPR repeat</keyword>
<name>A0A2U2PM53_9SPHI</name>
<evidence type="ECO:0000313" key="3">
    <source>
        <dbReference type="EMBL" id="PWG82364.1"/>
    </source>
</evidence>
<evidence type="ECO:0008006" key="5">
    <source>
        <dbReference type="Google" id="ProtNLM"/>
    </source>
</evidence>
<feature type="repeat" description="TPR" evidence="1">
    <location>
        <begin position="508"/>
        <end position="540"/>
    </location>
</feature>
<accession>A0A2U2PM53</accession>
<dbReference type="SUPFAM" id="SSF48452">
    <property type="entry name" value="TPR-like"/>
    <property type="match status" value="2"/>
</dbReference>
<dbReference type="PROSITE" id="PS50005">
    <property type="entry name" value="TPR"/>
    <property type="match status" value="3"/>
</dbReference>
<dbReference type="EMBL" id="QEAS01000001">
    <property type="protein sequence ID" value="PWG82364.1"/>
    <property type="molecule type" value="Genomic_DNA"/>
</dbReference>
<dbReference type="RefSeq" id="WP_109413783.1">
    <property type="nucleotide sequence ID" value="NZ_QEAS01000001.1"/>
</dbReference>
<comment type="caution">
    <text evidence="3">The sequence shown here is derived from an EMBL/GenBank/DDBJ whole genome shotgun (WGS) entry which is preliminary data.</text>
</comment>
<dbReference type="Pfam" id="PF13181">
    <property type="entry name" value="TPR_8"/>
    <property type="match status" value="2"/>
</dbReference>
<protein>
    <recommendedName>
        <fullName evidence="5">Tetratricopeptide repeat protein</fullName>
    </recommendedName>
</protein>
<dbReference type="PANTHER" id="PTHR12558">
    <property type="entry name" value="CELL DIVISION CYCLE 16,23,27"/>
    <property type="match status" value="1"/>
</dbReference>
<feature type="repeat" description="TPR" evidence="1">
    <location>
        <begin position="159"/>
        <end position="192"/>
    </location>
</feature>
<dbReference type="AlphaFoldDB" id="A0A2U2PM53"/>
<feature type="chain" id="PRO_5015539808" description="Tetratricopeptide repeat protein" evidence="2">
    <location>
        <begin position="24"/>
        <end position="552"/>
    </location>
</feature>
<evidence type="ECO:0000256" key="2">
    <source>
        <dbReference type="SAM" id="SignalP"/>
    </source>
</evidence>
<evidence type="ECO:0000256" key="1">
    <source>
        <dbReference type="PROSITE-ProRule" id="PRU00339"/>
    </source>
</evidence>
<dbReference type="InterPro" id="IPR011990">
    <property type="entry name" value="TPR-like_helical_dom_sf"/>
</dbReference>
<feature type="repeat" description="TPR" evidence="1">
    <location>
        <begin position="125"/>
        <end position="158"/>
    </location>
</feature>
<gene>
    <name evidence="3" type="ORF">DDR33_00380</name>
</gene>
<feature type="signal peptide" evidence="2">
    <location>
        <begin position="1"/>
        <end position="23"/>
    </location>
</feature>
<dbReference type="Proteomes" id="UP000245647">
    <property type="component" value="Unassembled WGS sequence"/>
</dbReference>
<reference evidence="3 4" key="1">
    <citation type="submission" date="2018-04" db="EMBL/GenBank/DDBJ databases">
        <title>Pedobacter chongqingensis sp. nov., isolated from a rottenly hemp rope.</title>
        <authorList>
            <person name="Cai Y."/>
        </authorList>
    </citation>
    <scope>NUCLEOTIDE SEQUENCE [LARGE SCALE GENOMIC DNA]</scope>
    <source>
        <strain evidence="3 4">FJ4-8</strain>
    </source>
</reference>
<dbReference type="InterPro" id="IPR019734">
    <property type="entry name" value="TPR_rpt"/>
</dbReference>
<keyword evidence="2" id="KW-0732">Signal</keyword>
<sequence>MKVIKRAVQAGLVGVLTVTAVFAQNLADAKKAFDAEQYQQAKTILKKLIAAQPAAGENYFFLGNVYLKTNYTDSAKATYSKGVSSDAEYPLNYVGQGTIELLAKNAAGAKTNFDKAISLAKKKDNTPYLYMGKAYILAKDYTTAITHLEKAKSINEKDGEVYLALGDAYIGDKKNSEAYGAYRTAFDMDKNLLRAKIELGKSVRRSKAFKESADEFNAILATNANYAPAYRELAETYYEWAKDQPNEYNAKMKQALEFYGKYMDNTDRSLDSRMRYADFLILAGEYKALEQEAQQMAQLDKANPRIYRYLGYAAFENGHFEESVKALNDFMSKVEPERVIGQDYYYLGRAKLKANDTSGVSSLAKAVAIDSAYAEPLSELAKEQFTGKNYELAAKLYQLATSNSASKTVIYDHFYLGMAYYFDYAGKTPDVQKASKDILVKADSAFSYVSQKSPTTPDSYLYRARVNRLLDDEQNSKGLMVPFYEKYIAVLAEKPEAMADARYKKNLAEAYNNIGAYYMRTNQAKAKEYFNKTIALDPTNTYAPEALKSLGN</sequence>
<dbReference type="GO" id="GO:0051301">
    <property type="term" value="P:cell division"/>
    <property type="evidence" value="ECO:0007669"/>
    <property type="project" value="TreeGrafter"/>
</dbReference>
<keyword evidence="4" id="KW-1185">Reference proteome</keyword>
<proteinExistence type="predicted"/>
<dbReference type="PANTHER" id="PTHR12558:SF44">
    <property type="entry name" value="TETRATRICOPEPTIDE REPEAT-CONTAINING PROTEIN"/>
    <property type="match status" value="1"/>
</dbReference>
<dbReference type="OrthoDB" id="638548at2"/>
<dbReference type="Gene3D" id="1.25.40.10">
    <property type="entry name" value="Tetratricopeptide repeat domain"/>
    <property type="match status" value="3"/>
</dbReference>
<organism evidence="3 4">
    <name type="scientific">Pararcticibacter amylolyticus</name>
    <dbReference type="NCBI Taxonomy" id="2173175"/>
    <lineage>
        <taxon>Bacteria</taxon>
        <taxon>Pseudomonadati</taxon>
        <taxon>Bacteroidota</taxon>
        <taxon>Sphingobacteriia</taxon>
        <taxon>Sphingobacteriales</taxon>
        <taxon>Sphingobacteriaceae</taxon>
        <taxon>Pararcticibacter</taxon>
    </lineage>
</organism>
<dbReference type="SMART" id="SM00028">
    <property type="entry name" value="TPR"/>
    <property type="match status" value="6"/>
</dbReference>
<evidence type="ECO:0000313" key="4">
    <source>
        <dbReference type="Proteomes" id="UP000245647"/>
    </source>
</evidence>